<dbReference type="InterPro" id="IPR025249">
    <property type="entry name" value="TF_NusA_KH_1st"/>
</dbReference>
<feature type="domain" description="S1 motif" evidence="7">
    <location>
        <begin position="94"/>
        <end position="158"/>
    </location>
</feature>
<dbReference type="SMART" id="SM00316">
    <property type="entry name" value="S1"/>
    <property type="match status" value="1"/>
</dbReference>
<gene>
    <name evidence="8" type="ORF">S01H1_62547</name>
</gene>
<dbReference type="CDD" id="cd02134">
    <property type="entry name" value="KH-II_NusA_rpt1"/>
    <property type="match status" value="1"/>
</dbReference>
<evidence type="ECO:0000313" key="8">
    <source>
        <dbReference type="EMBL" id="GAG41532.1"/>
    </source>
</evidence>
<dbReference type="GO" id="GO:0005829">
    <property type="term" value="C:cytosol"/>
    <property type="evidence" value="ECO:0007669"/>
    <property type="project" value="TreeGrafter"/>
</dbReference>
<name>X0Y2F4_9ZZZZ</name>
<proteinExistence type="predicted"/>
<dbReference type="GO" id="GO:0003723">
    <property type="term" value="F:RNA binding"/>
    <property type="evidence" value="ECO:0007669"/>
    <property type="project" value="UniProtKB-KW"/>
</dbReference>
<dbReference type="Gene3D" id="2.40.50.140">
    <property type="entry name" value="Nucleic acid-binding proteins"/>
    <property type="match status" value="1"/>
</dbReference>
<keyword evidence="2" id="KW-0963">Cytoplasm</keyword>
<dbReference type="Pfam" id="PF13184">
    <property type="entry name" value="KH_NusA_1st"/>
    <property type="match status" value="1"/>
</dbReference>
<dbReference type="FunFam" id="3.30.300.20:FF:000002">
    <property type="entry name" value="Transcription termination/antitermination protein NusA"/>
    <property type="match status" value="1"/>
</dbReference>
<accession>X0Y2F4</accession>
<dbReference type="Gene3D" id="3.30.300.20">
    <property type="match status" value="1"/>
</dbReference>
<comment type="caution">
    <text evidence="8">The sequence shown here is derived from an EMBL/GenBank/DDBJ whole genome shotgun (WGS) entry which is preliminary data.</text>
</comment>
<evidence type="ECO:0000259" key="7">
    <source>
        <dbReference type="PROSITE" id="PS50126"/>
    </source>
</evidence>
<dbReference type="SUPFAM" id="SSF50249">
    <property type="entry name" value="Nucleic acid-binding proteins"/>
    <property type="match status" value="1"/>
</dbReference>
<protein>
    <recommendedName>
        <fullName evidence="7">S1 motif domain-containing protein</fullName>
    </recommendedName>
</protein>
<keyword evidence="6" id="KW-0804">Transcription</keyword>
<keyword evidence="3" id="KW-0889">Transcription antitermination</keyword>
<dbReference type="InterPro" id="IPR013735">
    <property type="entry name" value="TF_NusA_N"/>
</dbReference>
<dbReference type="GO" id="GO:0003700">
    <property type="term" value="F:DNA-binding transcription factor activity"/>
    <property type="evidence" value="ECO:0007669"/>
    <property type="project" value="InterPro"/>
</dbReference>
<sequence>DSISRDKNIDKESVFVDLEAAMVSAARKAYEEAEDVSVHIDRTNATIQATVDGEPIDMKTLGRIAAQTAKQVMIQKIREDERNAIFEEYSQLVGTVVTGTVTRYEGGALTVNLTRGEGFLPRSEQIPGEMHHPGERIRAMILDVREEQNQVRIVLTQTHPDYIRKLFELEVPEVGERIIEIRALAREAGYRTKIAVSSIDIKVDAVGACVGVRGSRIRNIVDELGGEKIDIVRWNESSQVLITNSLKPAEVKE</sequence>
<dbReference type="AlphaFoldDB" id="X0Y2F4"/>
<dbReference type="SUPFAM" id="SSF54814">
    <property type="entry name" value="Prokaryotic type KH domain (KH-domain type II)"/>
    <property type="match status" value="1"/>
</dbReference>
<keyword evidence="1" id="KW-0806">Transcription termination</keyword>
<evidence type="ECO:0000256" key="1">
    <source>
        <dbReference type="ARBA" id="ARBA00022472"/>
    </source>
</evidence>
<dbReference type="PROSITE" id="PS50084">
    <property type="entry name" value="KH_TYPE_1"/>
    <property type="match status" value="1"/>
</dbReference>
<dbReference type="InterPro" id="IPR003029">
    <property type="entry name" value="S1_domain"/>
</dbReference>
<dbReference type="Gene3D" id="3.30.1480.10">
    <property type="entry name" value="NusA, N-terminal domain"/>
    <property type="match status" value="1"/>
</dbReference>
<feature type="non-terminal residue" evidence="8">
    <location>
        <position position="253"/>
    </location>
</feature>
<evidence type="ECO:0000256" key="5">
    <source>
        <dbReference type="ARBA" id="ARBA00023015"/>
    </source>
</evidence>
<keyword evidence="4" id="KW-0694">RNA-binding</keyword>
<dbReference type="PANTHER" id="PTHR22648:SF0">
    <property type="entry name" value="TRANSCRIPTION TERMINATION_ANTITERMINATION PROTEIN NUSA"/>
    <property type="match status" value="1"/>
</dbReference>
<dbReference type="InterPro" id="IPR015946">
    <property type="entry name" value="KH_dom-like_a/b"/>
</dbReference>
<dbReference type="InterPro" id="IPR012340">
    <property type="entry name" value="NA-bd_OB-fold"/>
</dbReference>
<dbReference type="SUPFAM" id="SSF69705">
    <property type="entry name" value="Transcription factor NusA, N-terminal domain"/>
    <property type="match status" value="1"/>
</dbReference>
<dbReference type="Pfam" id="PF00575">
    <property type="entry name" value="S1"/>
    <property type="match status" value="1"/>
</dbReference>
<evidence type="ECO:0000256" key="2">
    <source>
        <dbReference type="ARBA" id="ARBA00022490"/>
    </source>
</evidence>
<evidence type="ECO:0000256" key="6">
    <source>
        <dbReference type="ARBA" id="ARBA00023163"/>
    </source>
</evidence>
<dbReference type="GO" id="GO:0031564">
    <property type="term" value="P:transcription antitermination"/>
    <property type="evidence" value="ECO:0007669"/>
    <property type="project" value="UniProtKB-KW"/>
</dbReference>
<dbReference type="InterPro" id="IPR009019">
    <property type="entry name" value="KH_sf_prok-type"/>
</dbReference>
<dbReference type="InterPro" id="IPR036555">
    <property type="entry name" value="NusA_N_sf"/>
</dbReference>
<dbReference type="PANTHER" id="PTHR22648">
    <property type="entry name" value="TRANSCRIPTION TERMINATION FACTOR NUSA"/>
    <property type="match status" value="1"/>
</dbReference>
<evidence type="ECO:0000256" key="3">
    <source>
        <dbReference type="ARBA" id="ARBA00022814"/>
    </source>
</evidence>
<evidence type="ECO:0000256" key="4">
    <source>
        <dbReference type="ARBA" id="ARBA00022884"/>
    </source>
</evidence>
<dbReference type="Pfam" id="PF08529">
    <property type="entry name" value="NusA_N"/>
    <property type="match status" value="2"/>
</dbReference>
<reference evidence="8" key="1">
    <citation type="journal article" date="2014" name="Front. Microbiol.">
        <title>High frequency of phylogenetically diverse reductive dehalogenase-homologous genes in deep subseafloor sedimentary metagenomes.</title>
        <authorList>
            <person name="Kawai M."/>
            <person name="Futagami T."/>
            <person name="Toyoda A."/>
            <person name="Takaki Y."/>
            <person name="Nishi S."/>
            <person name="Hori S."/>
            <person name="Arai W."/>
            <person name="Tsubouchi T."/>
            <person name="Morono Y."/>
            <person name="Uchiyama I."/>
            <person name="Ito T."/>
            <person name="Fujiyama A."/>
            <person name="Inagaki F."/>
            <person name="Takami H."/>
        </authorList>
    </citation>
    <scope>NUCLEOTIDE SEQUENCE</scope>
    <source>
        <strain evidence="8">Expedition CK06-06</strain>
    </source>
</reference>
<feature type="non-terminal residue" evidence="8">
    <location>
        <position position="1"/>
    </location>
</feature>
<organism evidence="8">
    <name type="scientific">marine sediment metagenome</name>
    <dbReference type="NCBI Taxonomy" id="412755"/>
    <lineage>
        <taxon>unclassified sequences</taxon>
        <taxon>metagenomes</taxon>
        <taxon>ecological metagenomes</taxon>
    </lineage>
</organism>
<keyword evidence="5" id="KW-0805">Transcription regulation</keyword>
<dbReference type="PROSITE" id="PS50126">
    <property type="entry name" value="S1"/>
    <property type="match status" value="1"/>
</dbReference>
<dbReference type="InterPro" id="IPR030842">
    <property type="entry name" value="TF_NusA_bacterial"/>
</dbReference>
<dbReference type="GO" id="GO:0006353">
    <property type="term" value="P:DNA-templated transcription termination"/>
    <property type="evidence" value="ECO:0007669"/>
    <property type="project" value="UniProtKB-KW"/>
</dbReference>
<dbReference type="EMBL" id="BARS01041089">
    <property type="protein sequence ID" value="GAG41532.1"/>
    <property type="molecule type" value="Genomic_DNA"/>
</dbReference>